<reference evidence="1 2" key="1">
    <citation type="submission" date="2020-05" db="EMBL/GenBank/DDBJ databases">
        <title>Genomic Encyclopedia of Type Strains, Phase III (KMG-III): the genomes of soil and plant-associated and newly described type strains.</title>
        <authorList>
            <person name="Whitman W."/>
        </authorList>
    </citation>
    <scope>NUCLEOTIDE SEQUENCE [LARGE SCALE GENOMIC DNA]</scope>
    <source>
        <strain evidence="1 2">KCTC 19046</strain>
    </source>
</reference>
<dbReference type="Pfam" id="PF03567">
    <property type="entry name" value="Sulfotransfer_2"/>
    <property type="match status" value="1"/>
</dbReference>
<comment type="caution">
    <text evidence="1">The sequence shown here is derived from an EMBL/GenBank/DDBJ whole genome shotgun (WGS) entry which is preliminary data.</text>
</comment>
<evidence type="ECO:0000313" key="2">
    <source>
        <dbReference type="Proteomes" id="UP000757540"/>
    </source>
</evidence>
<organism evidence="1 2">
    <name type="scientific">Isoptericola halotolerans</name>
    <dbReference type="NCBI Taxonomy" id="300560"/>
    <lineage>
        <taxon>Bacteria</taxon>
        <taxon>Bacillati</taxon>
        <taxon>Actinomycetota</taxon>
        <taxon>Actinomycetes</taxon>
        <taxon>Micrococcales</taxon>
        <taxon>Promicromonosporaceae</taxon>
        <taxon>Isoptericola</taxon>
    </lineage>
</organism>
<gene>
    <name evidence="1" type="ORF">HDG69_002157</name>
</gene>
<evidence type="ECO:0008006" key="3">
    <source>
        <dbReference type="Google" id="ProtNLM"/>
    </source>
</evidence>
<sequence length="213" mass="24304">MPIFTKDGRGVLFIHVPKTGGSSIEKHFVGAGWKMSYHDGRIGKGTVNDYRRTTPQHMHAAMLRQNFRLGRFDAVFMVVREPVARFRSEYAWRNGSEMRPGAAEVDTSADAVDAWADKVLDRYGRNPYVLGNHLRPQVEFHVDRAKVFWFEDGLDRAITVLNQDYDLGLPSGIGRARTSEKASGVPSGDVEVSRRLERRLKKFYAKDYETFSY</sequence>
<accession>A0ABX2A3Z3</accession>
<dbReference type="RefSeq" id="WP_171783771.1">
    <property type="nucleotide sequence ID" value="NZ_BAAAML010000009.1"/>
</dbReference>
<dbReference type="InterPro" id="IPR027417">
    <property type="entry name" value="P-loop_NTPase"/>
</dbReference>
<keyword evidence="2" id="KW-1185">Reference proteome</keyword>
<dbReference type="Gene3D" id="3.40.50.300">
    <property type="entry name" value="P-loop containing nucleotide triphosphate hydrolases"/>
    <property type="match status" value="1"/>
</dbReference>
<evidence type="ECO:0000313" key="1">
    <source>
        <dbReference type="EMBL" id="NOV97582.1"/>
    </source>
</evidence>
<dbReference type="InterPro" id="IPR005331">
    <property type="entry name" value="Sulfotransferase"/>
</dbReference>
<dbReference type="EMBL" id="JABEZU010000002">
    <property type="protein sequence ID" value="NOV97582.1"/>
    <property type="molecule type" value="Genomic_DNA"/>
</dbReference>
<name>A0ABX2A3Z3_9MICO</name>
<proteinExistence type="predicted"/>
<protein>
    <recommendedName>
        <fullName evidence="3">Sulfotransferase family protein</fullName>
    </recommendedName>
</protein>
<dbReference type="Proteomes" id="UP000757540">
    <property type="component" value="Unassembled WGS sequence"/>
</dbReference>